<keyword evidence="2" id="KW-1185">Reference proteome</keyword>
<dbReference type="EMBL" id="BAAACP010000008">
    <property type="protein sequence ID" value="GAA0864048.1"/>
    <property type="molecule type" value="Genomic_DNA"/>
</dbReference>
<reference evidence="1 2" key="1">
    <citation type="journal article" date="2019" name="Int. J. Syst. Evol. Microbiol.">
        <title>The Global Catalogue of Microorganisms (GCM) 10K type strain sequencing project: providing services to taxonomists for standard genome sequencing and annotation.</title>
        <authorList>
            <consortium name="The Broad Institute Genomics Platform"/>
            <consortium name="The Broad Institute Genome Sequencing Center for Infectious Disease"/>
            <person name="Wu L."/>
            <person name="Ma J."/>
        </authorList>
    </citation>
    <scope>NUCLEOTIDE SEQUENCE [LARGE SCALE GENOMIC DNA]</scope>
    <source>
        <strain evidence="1 2">JCM 6486</strain>
    </source>
</reference>
<organism evidence="1 2">
    <name type="scientific">Paraclostridium tenue</name>
    <dbReference type="NCBI Taxonomy" id="1737"/>
    <lineage>
        <taxon>Bacteria</taxon>
        <taxon>Bacillati</taxon>
        <taxon>Bacillota</taxon>
        <taxon>Clostridia</taxon>
        <taxon>Peptostreptococcales</taxon>
        <taxon>Peptostreptococcaceae</taxon>
        <taxon>Paraclostridium</taxon>
    </lineage>
</organism>
<proteinExistence type="predicted"/>
<name>A0ABN1M460_9FIRM</name>
<comment type="caution">
    <text evidence="1">The sequence shown here is derived from an EMBL/GenBank/DDBJ whole genome shotgun (WGS) entry which is preliminary data.</text>
</comment>
<gene>
    <name evidence="1" type="ORF">GCM10008917_15990</name>
</gene>
<accession>A0ABN1M460</accession>
<evidence type="ECO:0000313" key="2">
    <source>
        <dbReference type="Proteomes" id="UP001400965"/>
    </source>
</evidence>
<protein>
    <submittedName>
        <fullName evidence="1">Uncharacterized protein</fullName>
    </submittedName>
</protein>
<dbReference type="Proteomes" id="UP001400965">
    <property type="component" value="Unassembled WGS sequence"/>
</dbReference>
<sequence>MHECGHYTNTSMLLRATKILKANENNQLFMLGIQNLNSLNQIYTKMDYRGIKKWR</sequence>
<evidence type="ECO:0000313" key="1">
    <source>
        <dbReference type="EMBL" id="GAA0864048.1"/>
    </source>
</evidence>